<dbReference type="InterPro" id="IPR027417">
    <property type="entry name" value="P-loop_NTPase"/>
</dbReference>
<reference evidence="3 4" key="1">
    <citation type="submission" date="2022-05" db="EMBL/GenBank/DDBJ databases">
        <authorList>
            <consortium name="Genoscope - CEA"/>
            <person name="William W."/>
        </authorList>
    </citation>
    <scope>NUCLEOTIDE SEQUENCE [LARGE SCALE GENOMIC DNA]</scope>
</reference>
<dbReference type="InterPro" id="IPR024156">
    <property type="entry name" value="Small_GTPase_ARF"/>
</dbReference>
<dbReference type="InterPro" id="IPR006689">
    <property type="entry name" value="Small_GTPase_ARF/SAR"/>
</dbReference>
<evidence type="ECO:0000313" key="4">
    <source>
        <dbReference type="Proteomes" id="UP001159405"/>
    </source>
</evidence>
<dbReference type="PROSITE" id="PS51417">
    <property type="entry name" value="ARF"/>
    <property type="match status" value="1"/>
</dbReference>
<sequence>MGKACSRFDKKEQDYCLEILMLGLNGSGKTTILNYLDGNSDEIPAPTITPSFSAGTNLSKGLDGLSISIWGFSGDERFRQEWMRFVREPQGIPVLILANKQDVSEALSIKQLAEKLSLAHNTANPCAFQRACSLTGKGLYEAIYKLADMDTKTSRPKRRKTTILNYLDGNSDEIPAPTITPSFSAGTNLSKGLDGLSISIWDFSGDERYRQEWMRFVREPQVLLFVVDSADTSRITEVSQYLISILEHPKIEGIPVLILANKQDLPAALSIKQLAEKLSLAHYTANPCAFQRACSLTGKGLYEAIYKLADMDTKTSRLKRSLKELGPTLELGGFSP</sequence>
<proteinExistence type="predicted"/>
<gene>
    <name evidence="3" type="ORF">PLOB_00028582</name>
</gene>
<dbReference type="SUPFAM" id="SSF52540">
    <property type="entry name" value="P-loop containing nucleoside triphosphate hydrolases"/>
    <property type="match status" value="2"/>
</dbReference>
<dbReference type="Pfam" id="PF00025">
    <property type="entry name" value="Arf"/>
    <property type="match status" value="2"/>
</dbReference>
<evidence type="ECO:0000256" key="2">
    <source>
        <dbReference type="ARBA" id="ARBA00023134"/>
    </source>
</evidence>
<evidence type="ECO:0000256" key="1">
    <source>
        <dbReference type="ARBA" id="ARBA00022741"/>
    </source>
</evidence>
<keyword evidence="2" id="KW-0342">GTP-binding</keyword>
<keyword evidence="1" id="KW-0547">Nucleotide-binding</keyword>
<dbReference type="PANTHER" id="PTHR11711">
    <property type="entry name" value="ADP RIBOSYLATION FACTOR-RELATED"/>
    <property type="match status" value="1"/>
</dbReference>
<dbReference type="Gene3D" id="3.40.50.300">
    <property type="entry name" value="P-loop containing nucleotide triphosphate hydrolases"/>
    <property type="match status" value="3"/>
</dbReference>
<organism evidence="3 4">
    <name type="scientific">Porites lobata</name>
    <dbReference type="NCBI Taxonomy" id="104759"/>
    <lineage>
        <taxon>Eukaryota</taxon>
        <taxon>Metazoa</taxon>
        <taxon>Cnidaria</taxon>
        <taxon>Anthozoa</taxon>
        <taxon>Hexacorallia</taxon>
        <taxon>Scleractinia</taxon>
        <taxon>Fungiina</taxon>
        <taxon>Poritidae</taxon>
        <taxon>Porites</taxon>
    </lineage>
</organism>
<dbReference type="SMART" id="SM00177">
    <property type="entry name" value="ARF"/>
    <property type="match status" value="1"/>
</dbReference>
<protein>
    <submittedName>
        <fullName evidence="3">Uncharacterized protein</fullName>
    </submittedName>
</protein>
<dbReference type="EMBL" id="CALNXK010000354">
    <property type="protein sequence ID" value="CAH3183468.1"/>
    <property type="molecule type" value="Genomic_DNA"/>
</dbReference>
<evidence type="ECO:0000313" key="3">
    <source>
        <dbReference type="EMBL" id="CAH3183468.1"/>
    </source>
</evidence>
<accession>A0ABN8S169</accession>
<name>A0ABN8S169_9CNID</name>
<dbReference type="Proteomes" id="UP001159405">
    <property type="component" value="Unassembled WGS sequence"/>
</dbReference>
<feature type="non-terminal residue" evidence="3">
    <location>
        <position position="336"/>
    </location>
</feature>
<comment type="caution">
    <text evidence="3">The sequence shown here is derived from an EMBL/GenBank/DDBJ whole genome shotgun (WGS) entry which is preliminary data.</text>
</comment>
<keyword evidence="4" id="KW-1185">Reference proteome</keyword>